<dbReference type="RefSeq" id="WP_090563537.1">
    <property type="nucleotide sequence ID" value="NZ_FMXZ01000004.1"/>
</dbReference>
<keyword evidence="1" id="KW-0472">Membrane</keyword>
<keyword evidence="1" id="KW-1133">Transmembrane helix</keyword>
<dbReference type="EMBL" id="FMZX01000002">
    <property type="protein sequence ID" value="SDC83972.1"/>
    <property type="molecule type" value="Genomic_DNA"/>
</dbReference>
<organism evidence="2 3">
    <name type="scientific">Belnapia rosea</name>
    <dbReference type="NCBI Taxonomy" id="938405"/>
    <lineage>
        <taxon>Bacteria</taxon>
        <taxon>Pseudomonadati</taxon>
        <taxon>Pseudomonadota</taxon>
        <taxon>Alphaproteobacteria</taxon>
        <taxon>Acetobacterales</taxon>
        <taxon>Roseomonadaceae</taxon>
        <taxon>Belnapia</taxon>
    </lineage>
</organism>
<accession>A0A1G6PUT2</accession>
<proteinExistence type="predicted"/>
<protein>
    <submittedName>
        <fullName evidence="2">Uncharacterized protein</fullName>
    </submittedName>
</protein>
<feature type="transmembrane region" description="Helical" evidence="1">
    <location>
        <begin position="20"/>
        <end position="42"/>
    </location>
</feature>
<sequence length="142" mass="14507">MTGPGVGPSAGESPVQPGTLARAALVGGAILATVGVVAWFGFAREAPSPLERFQRLGPAGAAAALKAELARDFPLGSPVTPAIQRLQGLGMLCTPPTGERTQWDCALALRSEGQRVLQLRAGIGVTADRILAIDTAVETRGP</sequence>
<gene>
    <name evidence="2" type="ORF">SAMN04487779_1002530</name>
</gene>
<reference evidence="2 3" key="1">
    <citation type="submission" date="2016-10" db="EMBL/GenBank/DDBJ databases">
        <authorList>
            <person name="de Groot N.N."/>
        </authorList>
    </citation>
    <scope>NUCLEOTIDE SEQUENCE [LARGE SCALE GENOMIC DNA]</scope>
    <source>
        <strain evidence="2 3">CPCC 100156</strain>
    </source>
</reference>
<evidence type="ECO:0000313" key="2">
    <source>
        <dbReference type="EMBL" id="SDC83972.1"/>
    </source>
</evidence>
<evidence type="ECO:0000256" key="1">
    <source>
        <dbReference type="SAM" id="Phobius"/>
    </source>
</evidence>
<keyword evidence="3" id="KW-1185">Reference proteome</keyword>
<dbReference type="AlphaFoldDB" id="A0A1G6PUT2"/>
<dbReference type="Proteomes" id="UP000198925">
    <property type="component" value="Unassembled WGS sequence"/>
</dbReference>
<name>A0A1G6PUT2_9PROT</name>
<evidence type="ECO:0000313" key="3">
    <source>
        <dbReference type="Proteomes" id="UP000198925"/>
    </source>
</evidence>
<dbReference type="STRING" id="938405.SAMN02927895_02257"/>
<keyword evidence="1" id="KW-0812">Transmembrane</keyword>